<dbReference type="InterPro" id="IPR055296">
    <property type="entry name" value="SRL2-like"/>
</dbReference>
<dbReference type="SUPFAM" id="SSF48371">
    <property type="entry name" value="ARM repeat"/>
    <property type="match status" value="1"/>
</dbReference>
<dbReference type="AlphaFoldDB" id="A0A371E4P8"/>
<dbReference type="PANTHER" id="PTHR46087:SF9">
    <property type="entry name" value="ARM REPEAT SUPERFAMILY PROTEIN"/>
    <property type="match status" value="1"/>
</dbReference>
<evidence type="ECO:0000313" key="1">
    <source>
        <dbReference type="EMBL" id="RDX61011.1"/>
    </source>
</evidence>
<comment type="caution">
    <text evidence="1">The sequence shown here is derived from an EMBL/GenBank/DDBJ whole genome shotgun (WGS) entry which is preliminary data.</text>
</comment>
<feature type="non-terminal residue" evidence="1">
    <location>
        <position position="1"/>
    </location>
</feature>
<evidence type="ECO:0000313" key="2">
    <source>
        <dbReference type="Proteomes" id="UP000257109"/>
    </source>
</evidence>
<name>A0A371E4P8_MUCPR</name>
<dbReference type="Pfam" id="PF21052">
    <property type="entry name" value="EFR3_ARM"/>
    <property type="match status" value="1"/>
</dbReference>
<reference evidence="1" key="1">
    <citation type="submission" date="2018-05" db="EMBL/GenBank/DDBJ databases">
        <title>Draft genome of Mucuna pruriens seed.</title>
        <authorList>
            <person name="Nnadi N.E."/>
            <person name="Vos R."/>
            <person name="Hasami M.H."/>
            <person name="Devisetty U.K."/>
            <person name="Aguiy J.C."/>
        </authorList>
    </citation>
    <scope>NUCLEOTIDE SEQUENCE [LARGE SCALE GENOMIC DNA]</scope>
    <source>
        <strain evidence="1">JCA_2017</strain>
    </source>
</reference>
<keyword evidence="2" id="KW-1185">Reference proteome</keyword>
<sequence length="976" mass="109894">MVGISGVFSRQIVPACGTICFLCPSLRPRSRQPVKRYKKLIADIFPRNHQEEGANDRKIGKLCEYAAKNPLRIPRITTSLEQRCYKDLRNENFHSTKIVMCIYRKLLFSCKEQMPLFAMSLLTIINALLDQTRQDEMRIIGCHCLFDFINNQVDGTYSFNIEGFIPKLCQLAQETGEDERERTVRSAGLQVLSSMVWYMGKHSHISFEFDNIVSVVLENYRGPNGNFESLCLEEEKGLENGWVKEVMRNEDHISPVTDVEKRIPSWSNILNDKGEVNVTTEDAKNPSFWSRVCLYNMANLAREGTTIRCVMESLFRYFDNGRQNTHVILSILIKHLDHKVVLKQPNIQLDIVEVVISLAQYAKVQPSVAIVGAVSDLMRHLRKSIHYSLDDSNMGIEIINWNKNFREAIDRCLVQLSNKVGEAGRILDIMAGMLENISTITVISRSTVAAVYRTAQIAFPEALFHQLLLTMVHPDHETRVGAHRIFSVVLVPTSVCPRPCLPVSNSNGLGVPRTLSRAVSVFSSSAALFVKLRQEKYVPSENLSQDNKENIAGEQLPANGDGGILNRLKSTYSRAYSVNRTPQPTAADEITTDNANRDLKAATLRLSSHQINLLLSSVWAQSISRENMPANYEAIAHTYSLVLLFSRAKNSFHEVLVLSFRLAFSLRNISFKEGSLPPSRRRSLFTLATSMILFLSKAYNIAPLVHSSRAVLTEKKVDPFLHLIEDHKLQAVSAALDNLTIIYGSKEDDDRALKTLSELLTFSHQDQEFFVSEIVRSLPELSSIREELLKEFSPDDMCPLGSQLTMNALEKDASVVSAGDDSIDIFDSQIKQNPRLSMEVPSLLSANQLLELVISDTSNEAGRISVAVAYDMPYKDMAHNCEVLRMGKQNMSRMMSAQQKQECLMNLHLENQDKDLKNFEPSSHVDIGFQENTGMDSQKRTCDPVPLLCATIQNHPHLFKLPPTSPYDNFLKAAGC</sequence>
<dbReference type="Proteomes" id="UP000257109">
    <property type="component" value="Unassembled WGS sequence"/>
</dbReference>
<accession>A0A371E4P8</accession>
<dbReference type="STRING" id="157652.A0A371E4P8"/>
<gene>
    <name evidence="1" type="primary">efr3b</name>
    <name evidence="1" type="ORF">CR513_60801</name>
</gene>
<organism evidence="1 2">
    <name type="scientific">Mucuna pruriens</name>
    <name type="common">Velvet bean</name>
    <name type="synonym">Dolichos pruriens</name>
    <dbReference type="NCBI Taxonomy" id="157652"/>
    <lineage>
        <taxon>Eukaryota</taxon>
        <taxon>Viridiplantae</taxon>
        <taxon>Streptophyta</taxon>
        <taxon>Embryophyta</taxon>
        <taxon>Tracheophyta</taxon>
        <taxon>Spermatophyta</taxon>
        <taxon>Magnoliopsida</taxon>
        <taxon>eudicotyledons</taxon>
        <taxon>Gunneridae</taxon>
        <taxon>Pentapetalae</taxon>
        <taxon>rosids</taxon>
        <taxon>fabids</taxon>
        <taxon>Fabales</taxon>
        <taxon>Fabaceae</taxon>
        <taxon>Papilionoideae</taxon>
        <taxon>50 kb inversion clade</taxon>
        <taxon>NPAAA clade</taxon>
        <taxon>indigoferoid/millettioid clade</taxon>
        <taxon>Phaseoleae</taxon>
        <taxon>Mucuna</taxon>
    </lineage>
</organism>
<protein>
    <submittedName>
        <fullName evidence="1">Protein EFR3-like B</fullName>
    </submittedName>
</protein>
<dbReference type="InterPro" id="IPR016024">
    <property type="entry name" value="ARM-type_fold"/>
</dbReference>
<dbReference type="OrthoDB" id="19232at2759"/>
<dbReference type="EMBL" id="QJKJ01016417">
    <property type="protein sequence ID" value="RDX61011.1"/>
    <property type="molecule type" value="Genomic_DNA"/>
</dbReference>
<proteinExistence type="predicted"/>
<dbReference type="PANTHER" id="PTHR46087">
    <property type="entry name" value="PUTATIVE, EXPRESSED-RELATED"/>
    <property type="match status" value="1"/>
</dbReference>
<dbReference type="InterPro" id="IPR049152">
    <property type="entry name" value="EFR3-like_ARM"/>
</dbReference>